<sequence>MVNENDPLLDDSWANKRQIISSKPWYKRPSIGFILTVGFFYTLTSIGEPTRQSLRFQLACNSLINDKGYCDSIDAQLMVSNYNQVSAIVSQLSSLGALANIGKLSDKFGRKKFITLIVTVVLISRTILLSSYLIDEKFNFYLYIFCDFLASSTGGLFAMTGLINSYITDIIEPSQQNYLIGWGNGSIFAGESLGPLLSNFIIGLFETYNDQSDDMKPLNKQQITLSVIEIIIFGVLLVYSLILPESKLHCSGDFSVAKLNFRNLLQPLRILIPDQPSKVKKLIIFMVFLNCLSAMLSISLGEINLQYAIYMFKWTSKEIGYLMSLFSISRVMVLFLITPFLTNYLLPKYFTKKEASMDKVDFVMILFGIFCDLVLFSGLSISRNTFEYLAFTIFGSLDSIVVPTAQSIMLKYYDSNRNGEVLMAISLINGVGCIFAPIISMEIYKFGLTHSIPQLIFLSCLTVDIVVIIAFLHFRNI</sequence>
<evidence type="ECO:0000313" key="1">
    <source>
        <dbReference type="EMBL" id="CAH6719207.1"/>
    </source>
</evidence>
<reference evidence="1" key="1">
    <citation type="submission" date="2022-06" db="EMBL/GenBank/DDBJ databases">
        <authorList>
            <person name="Legras J.-L."/>
            <person name="Devillers H."/>
            <person name="Grondin C."/>
        </authorList>
    </citation>
    <scope>NUCLEOTIDE SEQUENCE</scope>
    <source>
        <strain evidence="1">CLIB 1444</strain>
    </source>
</reference>
<organism evidence="1 2">
    <name type="scientific">[Candida] jaroonii</name>
    <dbReference type="NCBI Taxonomy" id="467808"/>
    <lineage>
        <taxon>Eukaryota</taxon>
        <taxon>Fungi</taxon>
        <taxon>Dikarya</taxon>
        <taxon>Ascomycota</taxon>
        <taxon>Saccharomycotina</taxon>
        <taxon>Pichiomycetes</taxon>
        <taxon>Debaryomycetaceae</taxon>
        <taxon>Yamadazyma</taxon>
    </lineage>
</organism>
<dbReference type="Proteomes" id="UP001152531">
    <property type="component" value="Unassembled WGS sequence"/>
</dbReference>
<gene>
    <name evidence="1" type="ORF">CLIB1444_02S03312</name>
</gene>
<comment type="caution">
    <text evidence="1">The sequence shown here is derived from an EMBL/GenBank/DDBJ whole genome shotgun (WGS) entry which is preliminary data.</text>
</comment>
<protein>
    <submittedName>
        <fullName evidence="1">Uncharacterized protein</fullName>
    </submittedName>
</protein>
<accession>A0ACA9Y2P5</accession>
<proteinExistence type="predicted"/>
<keyword evidence="2" id="KW-1185">Reference proteome</keyword>
<dbReference type="EMBL" id="CALSDN010000002">
    <property type="protein sequence ID" value="CAH6719207.1"/>
    <property type="molecule type" value="Genomic_DNA"/>
</dbReference>
<name>A0ACA9Y2P5_9ASCO</name>
<evidence type="ECO:0000313" key="2">
    <source>
        <dbReference type="Proteomes" id="UP001152531"/>
    </source>
</evidence>